<dbReference type="PROSITE" id="PS00028">
    <property type="entry name" value="ZINC_FINGER_C2H2_1"/>
    <property type="match status" value="1"/>
</dbReference>
<keyword evidence="8" id="KW-0804">Transcription</keyword>
<evidence type="ECO:0000256" key="4">
    <source>
        <dbReference type="ARBA" id="ARBA00022771"/>
    </source>
</evidence>
<evidence type="ECO:0000256" key="10">
    <source>
        <dbReference type="PROSITE-ProRule" id="PRU00042"/>
    </source>
</evidence>
<evidence type="ECO:0000256" key="2">
    <source>
        <dbReference type="ARBA" id="ARBA00022723"/>
    </source>
</evidence>
<dbReference type="GO" id="GO:0003677">
    <property type="term" value="F:DNA binding"/>
    <property type="evidence" value="ECO:0007669"/>
    <property type="project" value="UniProtKB-KW"/>
</dbReference>
<feature type="compositionally biased region" description="Acidic residues" evidence="11">
    <location>
        <begin position="296"/>
        <end position="310"/>
    </location>
</feature>
<keyword evidence="7" id="KW-0238">DNA-binding</keyword>
<evidence type="ECO:0000256" key="11">
    <source>
        <dbReference type="SAM" id="MobiDB-lite"/>
    </source>
</evidence>
<organism evidence="13 14">
    <name type="scientific">Anopheles maculatus</name>
    <dbReference type="NCBI Taxonomy" id="74869"/>
    <lineage>
        <taxon>Eukaryota</taxon>
        <taxon>Metazoa</taxon>
        <taxon>Ecdysozoa</taxon>
        <taxon>Arthropoda</taxon>
        <taxon>Hexapoda</taxon>
        <taxon>Insecta</taxon>
        <taxon>Pterygota</taxon>
        <taxon>Neoptera</taxon>
        <taxon>Endopterygota</taxon>
        <taxon>Diptera</taxon>
        <taxon>Nematocera</taxon>
        <taxon>Culicoidea</taxon>
        <taxon>Culicidae</taxon>
        <taxon>Anophelinae</taxon>
        <taxon>Anopheles</taxon>
        <taxon>Anopheles maculatus group</taxon>
    </lineage>
</organism>
<evidence type="ECO:0000256" key="5">
    <source>
        <dbReference type="ARBA" id="ARBA00022833"/>
    </source>
</evidence>
<dbReference type="AlphaFoldDB" id="A0A182SSA4"/>
<dbReference type="SMART" id="SM00355">
    <property type="entry name" value="ZnF_C2H2"/>
    <property type="match status" value="3"/>
</dbReference>
<keyword evidence="14" id="KW-1185">Reference proteome</keyword>
<proteinExistence type="predicted"/>
<dbReference type="PROSITE" id="PS50157">
    <property type="entry name" value="ZINC_FINGER_C2H2_2"/>
    <property type="match status" value="1"/>
</dbReference>
<dbReference type="PANTHER" id="PTHR16515:SF49">
    <property type="entry name" value="GASTRULA ZINC FINGER PROTEIN XLCGF49.1-LIKE-RELATED"/>
    <property type="match status" value="1"/>
</dbReference>
<comment type="subcellular location">
    <subcellularLocation>
        <location evidence="1">Nucleus</location>
    </subcellularLocation>
</comment>
<dbReference type="Gene3D" id="3.30.160.60">
    <property type="entry name" value="Classic Zinc Finger"/>
    <property type="match status" value="1"/>
</dbReference>
<evidence type="ECO:0000313" key="13">
    <source>
        <dbReference type="EnsemblMetazoa" id="AMAM012395-PA"/>
    </source>
</evidence>
<dbReference type="InterPro" id="IPR050331">
    <property type="entry name" value="Zinc_finger"/>
</dbReference>
<evidence type="ECO:0000313" key="14">
    <source>
        <dbReference type="Proteomes" id="UP000075901"/>
    </source>
</evidence>
<evidence type="ECO:0000256" key="9">
    <source>
        <dbReference type="ARBA" id="ARBA00023242"/>
    </source>
</evidence>
<evidence type="ECO:0000256" key="8">
    <source>
        <dbReference type="ARBA" id="ARBA00023163"/>
    </source>
</evidence>
<dbReference type="EnsemblMetazoa" id="AMAM012395-RA">
    <property type="protein sequence ID" value="AMAM012395-PA"/>
    <property type="gene ID" value="AMAM012395"/>
</dbReference>
<reference evidence="14" key="1">
    <citation type="submission" date="2013-09" db="EMBL/GenBank/DDBJ databases">
        <title>The Genome Sequence of Anopheles maculatus species B.</title>
        <authorList>
            <consortium name="The Broad Institute Genomics Platform"/>
            <person name="Neafsey D.E."/>
            <person name="Besansky N."/>
            <person name="Howell P."/>
            <person name="Walton C."/>
            <person name="Young S.K."/>
            <person name="Zeng Q."/>
            <person name="Gargeya S."/>
            <person name="Fitzgerald M."/>
            <person name="Haas B."/>
            <person name="Abouelleil A."/>
            <person name="Allen A.W."/>
            <person name="Alvarado L."/>
            <person name="Arachchi H.M."/>
            <person name="Berlin A.M."/>
            <person name="Chapman S.B."/>
            <person name="Gainer-Dewar J."/>
            <person name="Goldberg J."/>
            <person name="Griggs A."/>
            <person name="Gujja S."/>
            <person name="Hansen M."/>
            <person name="Howarth C."/>
            <person name="Imamovic A."/>
            <person name="Ireland A."/>
            <person name="Larimer J."/>
            <person name="McCowan C."/>
            <person name="Murphy C."/>
            <person name="Pearson M."/>
            <person name="Poon T.W."/>
            <person name="Priest M."/>
            <person name="Roberts A."/>
            <person name="Saif S."/>
            <person name="Shea T."/>
            <person name="Sisk P."/>
            <person name="Sykes S."/>
            <person name="Wortman J."/>
            <person name="Nusbaum C."/>
            <person name="Birren B."/>
        </authorList>
    </citation>
    <scope>NUCLEOTIDE SEQUENCE [LARGE SCALE GENOMIC DNA]</scope>
    <source>
        <strain evidence="14">maculatus3</strain>
    </source>
</reference>
<feature type="region of interest" description="Disordered" evidence="11">
    <location>
        <begin position="138"/>
        <end position="163"/>
    </location>
</feature>
<keyword evidence="2" id="KW-0479">Metal-binding</keyword>
<dbReference type="GO" id="GO:0005634">
    <property type="term" value="C:nucleus"/>
    <property type="evidence" value="ECO:0007669"/>
    <property type="project" value="UniProtKB-SubCell"/>
</dbReference>
<dbReference type="GO" id="GO:0010468">
    <property type="term" value="P:regulation of gene expression"/>
    <property type="evidence" value="ECO:0007669"/>
    <property type="project" value="TreeGrafter"/>
</dbReference>
<keyword evidence="6" id="KW-0805">Transcription regulation</keyword>
<feature type="domain" description="C2H2-type" evidence="12">
    <location>
        <begin position="241"/>
        <end position="268"/>
    </location>
</feature>
<dbReference type="GO" id="GO:0008270">
    <property type="term" value="F:zinc ion binding"/>
    <property type="evidence" value="ECO:0007669"/>
    <property type="project" value="UniProtKB-KW"/>
</dbReference>
<dbReference type="InterPro" id="IPR036236">
    <property type="entry name" value="Znf_C2H2_sf"/>
</dbReference>
<dbReference type="VEuPathDB" id="VectorBase:AMAM012395"/>
<evidence type="ECO:0000259" key="12">
    <source>
        <dbReference type="PROSITE" id="PS50157"/>
    </source>
</evidence>
<keyword evidence="4 10" id="KW-0863">Zinc-finger</keyword>
<dbReference type="InterPro" id="IPR013087">
    <property type="entry name" value="Znf_C2H2_type"/>
</dbReference>
<evidence type="ECO:0000256" key="6">
    <source>
        <dbReference type="ARBA" id="ARBA00023015"/>
    </source>
</evidence>
<accession>A0A182SSA4</accession>
<feature type="region of interest" description="Disordered" evidence="11">
    <location>
        <begin position="295"/>
        <end position="317"/>
    </location>
</feature>
<dbReference type="Proteomes" id="UP000075901">
    <property type="component" value="Unassembled WGS sequence"/>
</dbReference>
<keyword evidence="5" id="KW-0862">Zinc</keyword>
<keyword evidence="9" id="KW-0539">Nucleus</keyword>
<dbReference type="SUPFAM" id="SSF57667">
    <property type="entry name" value="beta-beta-alpha zinc fingers"/>
    <property type="match status" value="1"/>
</dbReference>
<evidence type="ECO:0000256" key="1">
    <source>
        <dbReference type="ARBA" id="ARBA00004123"/>
    </source>
</evidence>
<evidence type="ECO:0000256" key="3">
    <source>
        <dbReference type="ARBA" id="ARBA00022737"/>
    </source>
</evidence>
<keyword evidence="3" id="KW-0677">Repeat</keyword>
<evidence type="ECO:0000256" key="7">
    <source>
        <dbReference type="ARBA" id="ARBA00023125"/>
    </source>
</evidence>
<dbReference type="PANTHER" id="PTHR16515">
    <property type="entry name" value="PR DOMAIN ZINC FINGER PROTEIN"/>
    <property type="match status" value="1"/>
</dbReference>
<protein>
    <recommendedName>
        <fullName evidence="12">C2H2-type domain-containing protein</fullName>
    </recommendedName>
</protein>
<sequence length="317" mass="35904">MTSIHHLVPDKVCGECMEAIVTFYQYRKQLKCLRKFSTGMAHLVKGNKKPLKTLYVEQGPYLVKLLQSLNVCEGPDDTVTFERLEQEVVTYGRIVKCTMFVPPRFPPANDADPATNDEEYEEVIDEETLASIESLPSVAIDPDDSYTPEQLIRPRGRPRKRVVDGDPNMQLICPYPDVCREWFPDEAALQAHVSNDHKIFKCRACGAKIKFYDLYKKHIESHAIARALLLCHNQKGSKSVSKCGTCGKAFHSEELLRRHETTHSGERNFVCGTCLGVFLTNEEFSNHQCAAKEISTEETTDQQTTSDDEIAVEKLDE</sequence>
<reference evidence="13" key="2">
    <citation type="submission" date="2020-05" db="UniProtKB">
        <authorList>
            <consortium name="EnsemblMetazoa"/>
        </authorList>
    </citation>
    <scope>IDENTIFICATION</scope>
    <source>
        <strain evidence="13">maculatus3</strain>
    </source>
</reference>
<name>A0A182SSA4_9DIPT</name>